<dbReference type="PANTHER" id="PTHR48099">
    <property type="entry name" value="C-1-TETRAHYDROFOLATE SYNTHASE, CYTOPLASMIC-RELATED"/>
    <property type="match status" value="1"/>
</dbReference>
<dbReference type="PRINTS" id="PR00085">
    <property type="entry name" value="THFDHDRGNASE"/>
</dbReference>
<dbReference type="Proteomes" id="UP000002484">
    <property type="component" value="Chromosome"/>
</dbReference>
<dbReference type="Pfam" id="PF00763">
    <property type="entry name" value="THF_DHG_CYH"/>
    <property type="match status" value="1"/>
</dbReference>
<dbReference type="InterPro" id="IPR020631">
    <property type="entry name" value="THF_DH/CycHdrlase_NAD-bd_dom"/>
</dbReference>
<evidence type="ECO:0000259" key="12">
    <source>
        <dbReference type="Pfam" id="PF00763"/>
    </source>
</evidence>
<dbReference type="GO" id="GO:0005829">
    <property type="term" value="C:cytosol"/>
    <property type="evidence" value="ECO:0007669"/>
    <property type="project" value="TreeGrafter"/>
</dbReference>
<dbReference type="HAMAP" id="MF_01576">
    <property type="entry name" value="THF_DHG_CYH"/>
    <property type="match status" value="1"/>
</dbReference>
<dbReference type="STRING" id="298654.FraEuI1c_2968"/>
<evidence type="ECO:0000313" key="15">
    <source>
        <dbReference type="Proteomes" id="UP000002484"/>
    </source>
</evidence>
<protein>
    <recommendedName>
        <fullName evidence="11">Bifunctional protein FolD</fullName>
    </recommendedName>
    <domain>
        <recommendedName>
            <fullName evidence="11">Methylenetetrahydrofolate dehydrogenase</fullName>
            <ecNumber evidence="11">1.5.1.5</ecNumber>
        </recommendedName>
    </domain>
    <domain>
        <recommendedName>
            <fullName evidence="11">Methenyltetrahydrofolate cyclohydrolase</fullName>
            <ecNumber evidence="11">3.5.4.9</ecNumber>
        </recommendedName>
    </domain>
</protein>
<keyword evidence="9 11" id="KW-0486">Methionine biosynthesis</keyword>
<evidence type="ECO:0000256" key="1">
    <source>
        <dbReference type="ARBA" id="ARBA00004777"/>
    </source>
</evidence>
<comment type="catalytic activity">
    <reaction evidence="11">
        <text>(6R)-5,10-methylene-5,6,7,8-tetrahydrofolate + NADP(+) = (6R)-5,10-methenyltetrahydrofolate + NADPH</text>
        <dbReference type="Rhea" id="RHEA:22812"/>
        <dbReference type="ChEBI" id="CHEBI:15636"/>
        <dbReference type="ChEBI" id="CHEBI:57455"/>
        <dbReference type="ChEBI" id="CHEBI:57783"/>
        <dbReference type="ChEBI" id="CHEBI:58349"/>
        <dbReference type="EC" id="1.5.1.5"/>
    </reaction>
</comment>
<dbReference type="SUPFAM" id="SSF53223">
    <property type="entry name" value="Aminoacid dehydrogenase-like, N-terminal domain"/>
    <property type="match status" value="1"/>
</dbReference>
<keyword evidence="10 11" id="KW-0511">Multifunctional enzyme</keyword>
<dbReference type="UniPathway" id="UPA00193"/>
<dbReference type="EC" id="3.5.4.9" evidence="11"/>
<keyword evidence="7 11" id="KW-0560">Oxidoreductase</keyword>
<comment type="caution">
    <text evidence="11">Lacks conserved residue(s) required for the propagation of feature annotation.</text>
</comment>
<comment type="function">
    <text evidence="11">Catalyzes the oxidation of 5,10-methylenetetrahydrofolate to 5,10-methenyltetrahydrofolate and then the hydrolysis of 5,10-methenyltetrahydrofolate to 10-formyltetrahydrofolate.</text>
</comment>
<evidence type="ECO:0000256" key="6">
    <source>
        <dbReference type="ARBA" id="ARBA00022857"/>
    </source>
</evidence>
<dbReference type="GO" id="GO:0009086">
    <property type="term" value="P:methionine biosynthetic process"/>
    <property type="evidence" value="ECO:0007669"/>
    <property type="project" value="UniProtKB-KW"/>
</dbReference>
<evidence type="ECO:0000256" key="5">
    <source>
        <dbReference type="ARBA" id="ARBA00022801"/>
    </source>
</evidence>
<evidence type="ECO:0000259" key="13">
    <source>
        <dbReference type="Pfam" id="PF02882"/>
    </source>
</evidence>
<sequence length="277" mass="28002">MRLLDGRAMAAEIGRHVVDEVALLAEAGVTPTLAVVLPGDDRAALSFARVIEQTAGRVGVACQRHQLSGKPDELTETLGRLAADPAVHGILAQTPLPAGMTADEVGARIPASKDVDGMNPTSLGRLALGLPAFAPATAAAVVEILRRGDVPMAGARACVIGRSPVVGKPAALLLLAEDATVTVCHSRTRDLATVAHEADIVVAAVGRPKLVGAGFVRPGATVIDVGTNVTDEGLVGDVDADAIAGVAGALTPVPGGVGPVTTMLLLRNTVQAAHRAR</sequence>
<dbReference type="PANTHER" id="PTHR48099:SF5">
    <property type="entry name" value="C-1-TETRAHYDROFOLATE SYNTHASE, CYTOPLASMIC"/>
    <property type="match status" value="1"/>
</dbReference>
<evidence type="ECO:0000256" key="4">
    <source>
        <dbReference type="ARBA" id="ARBA00022755"/>
    </source>
</evidence>
<dbReference type="InterPro" id="IPR000672">
    <property type="entry name" value="THF_DH/CycHdrlase"/>
</dbReference>
<dbReference type="Pfam" id="PF02882">
    <property type="entry name" value="THF_DHG_CYH_C"/>
    <property type="match status" value="1"/>
</dbReference>
<keyword evidence="6 11" id="KW-0521">NADP</keyword>
<comment type="similarity">
    <text evidence="11">Belongs to the tetrahydrofolate dehydrogenase/cyclohydrolase family.</text>
</comment>
<dbReference type="GO" id="GO:0004477">
    <property type="term" value="F:methenyltetrahydrofolate cyclohydrolase activity"/>
    <property type="evidence" value="ECO:0007669"/>
    <property type="project" value="UniProtKB-UniRule"/>
</dbReference>
<dbReference type="EC" id="1.5.1.5" evidence="11"/>
<dbReference type="Gene3D" id="3.40.50.10860">
    <property type="entry name" value="Leucine Dehydrogenase, chain A, domain 1"/>
    <property type="match status" value="1"/>
</dbReference>
<dbReference type="GO" id="GO:0035999">
    <property type="term" value="P:tetrahydrofolate interconversion"/>
    <property type="evidence" value="ECO:0007669"/>
    <property type="project" value="UniProtKB-UniRule"/>
</dbReference>
<reference evidence="14 15" key="1">
    <citation type="submission" date="2010-10" db="EMBL/GenBank/DDBJ databases">
        <title>Complete sequence of Frankia sp. EuI1c.</title>
        <authorList>
            <consortium name="US DOE Joint Genome Institute"/>
            <person name="Lucas S."/>
            <person name="Copeland A."/>
            <person name="Lapidus A."/>
            <person name="Cheng J.-F."/>
            <person name="Bruce D."/>
            <person name="Goodwin L."/>
            <person name="Pitluck S."/>
            <person name="Chertkov O."/>
            <person name="Detter J.C."/>
            <person name="Han C."/>
            <person name="Tapia R."/>
            <person name="Land M."/>
            <person name="Hauser L."/>
            <person name="Jeffries C."/>
            <person name="Kyrpides N."/>
            <person name="Ivanova N."/>
            <person name="Mikhailova N."/>
            <person name="Beauchemin N."/>
            <person name="Sen A."/>
            <person name="Sur S.A."/>
            <person name="Gtari M."/>
            <person name="Wall L."/>
            <person name="Tisa L."/>
            <person name="Woyke T."/>
        </authorList>
    </citation>
    <scope>NUCLEOTIDE SEQUENCE [LARGE SCALE GENOMIC DNA]</scope>
    <source>
        <strain evidence="15">DSM 45817 / CECT 9037 / EuI1c</strain>
    </source>
</reference>
<keyword evidence="8 11" id="KW-0368">Histidine biosynthesis</keyword>
<keyword evidence="2 11" id="KW-0554">One-carbon metabolism</keyword>
<evidence type="ECO:0000256" key="3">
    <source>
        <dbReference type="ARBA" id="ARBA00022605"/>
    </source>
</evidence>
<dbReference type="KEGG" id="fri:FraEuI1c_2968"/>
<evidence type="ECO:0000256" key="2">
    <source>
        <dbReference type="ARBA" id="ARBA00022563"/>
    </source>
</evidence>
<feature type="domain" description="Tetrahydrofolate dehydrogenase/cyclohydrolase catalytic" evidence="12">
    <location>
        <begin position="4"/>
        <end position="116"/>
    </location>
</feature>
<dbReference type="eggNOG" id="COG0190">
    <property type="taxonomic scope" value="Bacteria"/>
</dbReference>
<keyword evidence="3 11" id="KW-0028">Amino-acid biosynthesis</keyword>
<evidence type="ECO:0000256" key="10">
    <source>
        <dbReference type="ARBA" id="ARBA00023268"/>
    </source>
</evidence>
<comment type="pathway">
    <text evidence="1 11">One-carbon metabolism; tetrahydrofolate interconversion.</text>
</comment>
<evidence type="ECO:0000256" key="7">
    <source>
        <dbReference type="ARBA" id="ARBA00023002"/>
    </source>
</evidence>
<keyword evidence="15" id="KW-1185">Reference proteome</keyword>
<gene>
    <name evidence="11" type="primary">folD</name>
    <name evidence="14" type="ordered locus">FraEuI1c_2968</name>
</gene>
<feature type="binding site" evidence="11">
    <location>
        <begin position="161"/>
        <end position="163"/>
    </location>
    <ligand>
        <name>NADP(+)</name>
        <dbReference type="ChEBI" id="CHEBI:58349"/>
    </ligand>
</feature>
<evidence type="ECO:0000256" key="11">
    <source>
        <dbReference type="HAMAP-Rule" id="MF_01576"/>
    </source>
</evidence>
<evidence type="ECO:0000256" key="8">
    <source>
        <dbReference type="ARBA" id="ARBA00023102"/>
    </source>
</evidence>
<dbReference type="HOGENOM" id="CLU_034045_2_1_11"/>
<dbReference type="InterPro" id="IPR036291">
    <property type="entry name" value="NAD(P)-bd_dom_sf"/>
</dbReference>
<dbReference type="AlphaFoldDB" id="E3JAE2"/>
<feature type="domain" description="Tetrahydrofolate dehydrogenase/cyclohydrolase NAD(P)-binding" evidence="13">
    <location>
        <begin position="135"/>
        <end position="276"/>
    </location>
</feature>
<evidence type="ECO:0000313" key="14">
    <source>
        <dbReference type="EMBL" id="ADP80993.1"/>
    </source>
</evidence>
<dbReference type="InterPro" id="IPR020630">
    <property type="entry name" value="THF_DH/CycHdrlase_cat_dom"/>
</dbReference>
<dbReference type="GO" id="GO:0004488">
    <property type="term" value="F:methylenetetrahydrofolate dehydrogenase (NADP+) activity"/>
    <property type="evidence" value="ECO:0007669"/>
    <property type="project" value="UniProtKB-UniRule"/>
</dbReference>
<organism evidence="14 15">
    <name type="scientific">Pseudofrankia inefficax (strain DSM 45817 / CECT 9037 / DDB 130130 / EuI1c)</name>
    <name type="common">Frankia inefficax</name>
    <dbReference type="NCBI Taxonomy" id="298654"/>
    <lineage>
        <taxon>Bacteria</taxon>
        <taxon>Bacillati</taxon>
        <taxon>Actinomycetota</taxon>
        <taxon>Actinomycetes</taxon>
        <taxon>Frankiales</taxon>
        <taxon>Frankiaceae</taxon>
        <taxon>Pseudofrankia</taxon>
    </lineage>
</organism>
<keyword evidence="4 11" id="KW-0658">Purine biosynthesis</keyword>
<dbReference type="GO" id="GO:0000105">
    <property type="term" value="P:L-histidine biosynthetic process"/>
    <property type="evidence" value="ECO:0007669"/>
    <property type="project" value="UniProtKB-KW"/>
</dbReference>
<comment type="catalytic activity">
    <reaction evidence="11">
        <text>(6R)-5,10-methenyltetrahydrofolate + H2O = (6R)-10-formyltetrahydrofolate + H(+)</text>
        <dbReference type="Rhea" id="RHEA:23700"/>
        <dbReference type="ChEBI" id="CHEBI:15377"/>
        <dbReference type="ChEBI" id="CHEBI:15378"/>
        <dbReference type="ChEBI" id="CHEBI:57455"/>
        <dbReference type="ChEBI" id="CHEBI:195366"/>
        <dbReference type="EC" id="3.5.4.9"/>
    </reaction>
</comment>
<dbReference type="InParanoid" id="E3JAE2"/>
<dbReference type="SUPFAM" id="SSF51735">
    <property type="entry name" value="NAD(P)-binding Rossmann-fold domains"/>
    <property type="match status" value="1"/>
</dbReference>
<accession>E3JAE2</accession>
<dbReference type="OrthoDB" id="9803580at2"/>
<dbReference type="EMBL" id="CP002299">
    <property type="protein sequence ID" value="ADP80993.1"/>
    <property type="molecule type" value="Genomic_DNA"/>
</dbReference>
<proteinExistence type="inferred from homology"/>
<name>E3JAE2_PSEI1</name>
<comment type="subunit">
    <text evidence="11">Homodimer.</text>
</comment>
<dbReference type="CDD" id="cd01080">
    <property type="entry name" value="NAD_bind_m-THF_DH_Cyclohyd"/>
    <property type="match status" value="1"/>
</dbReference>
<evidence type="ECO:0000256" key="9">
    <source>
        <dbReference type="ARBA" id="ARBA00023167"/>
    </source>
</evidence>
<feature type="binding site" evidence="11">
    <location>
        <position position="227"/>
    </location>
    <ligand>
        <name>NADP(+)</name>
        <dbReference type="ChEBI" id="CHEBI:58349"/>
    </ligand>
</feature>
<keyword evidence="5 11" id="KW-0378">Hydrolase</keyword>
<dbReference type="Gene3D" id="3.40.50.720">
    <property type="entry name" value="NAD(P)-binding Rossmann-like Domain"/>
    <property type="match status" value="1"/>
</dbReference>
<dbReference type="RefSeq" id="WP_013424111.1">
    <property type="nucleotide sequence ID" value="NC_014666.1"/>
</dbReference>
<dbReference type="GO" id="GO:0006164">
    <property type="term" value="P:purine nucleotide biosynthetic process"/>
    <property type="evidence" value="ECO:0007669"/>
    <property type="project" value="UniProtKB-KW"/>
</dbReference>
<dbReference type="InterPro" id="IPR046346">
    <property type="entry name" value="Aminoacid_DH-like_N_sf"/>
</dbReference>